<dbReference type="InterPro" id="IPR011548">
    <property type="entry name" value="HIBADH"/>
</dbReference>
<evidence type="ECO:0000256" key="6">
    <source>
        <dbReference type="RuleBase" id="RU910714"/>
    </source>
</evidence>
<comment type="catalytic activity">
    <reaction evidence="6">
        <text>3-hydroxy-2-methylpropanoate + NAD(+) = 2-methyl-3-oxopropanoate + NADH + H(+)</text>
        <dbReference type="Rhea" id="RHEA:17681"/>
        <dbReference type="ChEBI" id="CHEBI:11805"/>
        <dbReference type="ChEBI" id="CHEBI:15378"/>
        <dbReference type="ChEBI" id="CHEBI:57540"/>
        <dbReference type="ChEBI" id="CHEBI:57700"/>
        <dbReference type="ChEBI" id="CHEBI:57945"/>
        <dbReference type="EC" id="1.1.1.31"/>
    </reaction>
</comment>
<dbReference type="Proteomes" id="UP000019486">
    <property type="component" value="Unassembled WGS sequence"/>
</dbReference>
<proteinExistence type="inferred from homology"/>
<dbReference type="PANTHER" id="PTHR22981">
    <property type="entry name" value="3-HYDROXYISOBUTYRATE DEHYDROGENASE-RELATED"/>
    <property type="match status" value="1"/>
</dbReference>
<keyword evidence="4 6" id="KW-0520">NAD</keyword>
<evidence type="ECO:0000256" key="2">
    <source>
        <dbReference type="ARBA" id="ARBA00022456"/>
    </source>
</evidence>
<dbReference type="Gene3D" id="1.10.1040.10">
    <property type="entry name" value="N-(1-d-carboxylethyl)-l-norvaline Dehydrogenase, domain 2"/>
    <property type="match status" value="1"/>
</dbReference>
<dbReference type="InterPro" id="IPR002204">
    <property type="entry name" value="3-OH-isobutyrate_DH-rel_CS"/>
</dbReference>
<dbReference type="EMBL" id="AVFL01000013">
    <property type="protein sequence ID" value="EWY39178.1"/>
    <property type="molecule type" value="Genomic_DNA"/>
</dbReference>
<dbReference type="SUPFAM" id="SSF51735">
    <property type="entry name" value="NAD(P)-binding Rossmann-fold domains"/>
    <property type="match status" value="1"/>
</dbReference>
<evidence type="ECO:0000256" key="5">
    <source>
        <dbReference type="PIRSR" id="PIRSR000103-1"/>
    </source>
</evidence>
<evidence type="ECO:0000256" key="3">
    <source>
        <dbReference type="ARBA" id="ARBA00023002"/>
    </source>
</evidence>
<keyword evidence="10" id="KW-1185">Reference proteome</keyword>
<dbReference type="PROSITE" id="PS00895">
    <property type="entry name" value="3_HYDROXYISOBUT_DH"/>
    <property type="match status" value="1"/>
</dbReference>
<accession>W9H5Z8</accession>
<dbReference type="NCBIfam" id="TIGR01692">
    <property type="entry name" value="HIBADH"/>
    <property type="match status" value="1"/>
</dbReference>
<dbReference type="InterPro" id="IPR029154">
    <property type="entry name" value="HIBADH-like_NADP-bd"/>
</dbReference>
<dbReference type="STRING" id="1385369.N825_07545"/>
<dbReference type="GO" id="GO:0006574">
    <property type="term" value="P:L-valine catabolic process"/>
    <property type="evidence" value="ECO:0007669"/>
    <property type="project" value="UniProtKB-UniPathway"/>
</dbReference>
<comment type="pathway">
    <text evidence="6">Amino-acid degradation; L-valine degradation.</text>
</comment>
<gene>
    <name evidence="9" type="ORF">N825_07545</name>
</gene>
<feature type="domain" description="6-phosphogluconate dehydrogenase NADP-binding" evidence="7">
    <location>
        <begin position="4"/>
        <end position="177"/>
    </location>
</feature>
<organism evidence="9 10">
    <name type="scientific">Skermanella stibiiresistens SB22</name>
    <dbReference type="NCBI Taxonomy" id="1385369"/>
    <lineage>
        <taxon>Bacteria</taxon>
        <taxon>Pseudomonadati</taxon>
        <taxon>Pseudomonadota</taxon>
        <taxon>Alphaproteobacteria</taxon>
        <taxon>Rhodospirillales</taxon>
        <taxon>Azospirillaceae</taxon>
        <taxon>Skermanella</taxon>
    </lineage>
</organism>
<dbReference type="PATRIC" id="fig|1385369.3.peg.3696"/>
<dbReference type="InterPro" id="IPR013328">
    <property type="entry name" value="6PGD_dom2"/>
</dbReference>
<dbReference type="InterPro" id="IPR036291">
    <property type="entry name" value="NAD(P)-bd_dom_sf"/>
</dbReference>
<dbReference type="InterPro" id="IPR008927">
    <property type="entry name" value="6-PGluconate_DH-like_C_sf"/>
</dbReference>
<evidence type="ECO:0000259" key="8">
    <source>
        <dbReference type="Pfam" id="PF14833"/>
    </source>
</evidence>
<dbReference type="RefSeq" id="WP_037454987.1">
    <property type="nucleotide sequence ID" value="NZ_AVFL01000013.1"/>
</dbReference>
<dbReference type="GO" id="GO:0050661">
    <property type="term" value="F:NADP binding"/>
    <property type="evidence" value="ECO:0007669"/>
    <property type="project" value="InterPro"/>
</dbReference>
<dbReference type="FunFam" id="1.10.1040.10:FF:000006">
    <property type="entry name" value="3-hydroxyisobutyrate dehydrogenase"/>
    <property type="match status" value="1"/>
</dbReference>
<dbReference type="SUPFAM" id="SSF48179">
    <property type="entry name" value="6-phosphogluconate dehydrogenase C-terminal domain-like"/>
    <property type="match status" value="1"/>
</dbReference>
<comment type="caution">
    <text evidence="9">The sequence shown here is derived from an EMBL/GenBank/DDBJ whole genome shotgun (WGS) entry which is preliminary data.</text>
</comment>
<dbReference type="Gene3D" id="3.40.50.720">
    <property type="entry name" value="NAD(P)-binding Rossmann-like Domain"/>
    <property type="match status" value="1"/>
</dbReference>
<feature type="active site" evidence="5">
    <location>
        <position position="186"/>
    </location>
</feature>
<evidence type="ECO:0000256" key="1">
    <source>
        <dbReference type="ARBA" id="ARBA00009080"/>
    </source>
</evidence>
<evidence type="ECO:0000256" key="4">
    <source>
        <dbReference type="ARBA" id="ARBA00023027"/>
    </source>
</evidence>
<evidence type="ECO:0000313" key="9">
    <source>
        <dbReference type="EMBL" id="EWY39178.1"/>
    </source>
</evidence>
<reference evidence="9 10" key="1">
    <citation type="submission" date="2013-08" db="EMBL/GenBank/DDBJ databases">
        <title>The genome sequence of Skermanella stibiiresistens.</title>
        <authorList>
            <person name="Zhu W."/>
            <person name="Wang G."/>
        </authorList>
    </citation>
    <scope>NUCLEOTIDE SEQUENCE [LARGE SCALE GENOMIC DNA]</scope>
    <source>
        <strain evidence="9 10">SB22</strain>
    </source>
</reference>
<sequence>MASVAFIGLGNMGLPMALNLVKAGHEVTGFDVSASNLDGLTSAGGKSAASAGAAVAAADVVITMLPAGHHVRQVYLGGTGGGTGGGAGGGQDGGGVLASAKPGALLIDCSTIDVDSARAVASAAADAGFAMLDAPVSGGTGGAAAGTLTFMVGGPEEAFARAEPYLALMGKAVIHAGGPGTGQAAKICNNMVLGISMIAVGEAFVLAEKLGLDHQKLFDISSKSSGQCWSLTTYCPVPGPVPTSPANRDYQPGFTAEMMLKDLKLAQQAASNSGAATPLGAEAAALYTVFANNGSGKLDFSAIIKMLRGTC</sequence>
<dbReference type="GO" id="GO:0008442">
    <property type="term" value="F:3-hydroxyisobutyrate dehydrogenase activity"/>
    <property type="evidence" value="ECO:0007669"/>
    <property type="project" value="UniProtKB-EC"/>
</dbReference>
<evidence type="ECO:0000313" key="10">
    <source>
        <dbReference type="Proteomes" id="UP000019486"/>
    </source>
</evidence>
<protein>
    <recommendedName>
        <fullName evidence="6">3-hydroxyisobutyrate dehydrogenase</fullName>
        <shortName evidence="6">HIBADH</shortName>
        <ecNumber evidence="6">1.1.1.31</ecNumber>
    </recommendedName>
</protein>
<dbReference type="Pfam" id="PF03446">
    <property type="entry name" value="NAD_binding_2"/>
    <property type="match status" value="1"/>
</dbReference>
<evidence type="ECO:0000259" key="7">
    <source>
        <dbReference type="Pfam" id="PF03446"/>
    </source>
</evidence>
<comment type="similarity">
    <text evidence="1 6">Belongs to the HIBADH-related family.</text>
</comment>
<dbReference type="AlphaFoldDB" id="W9H5Z8"/>
<keyword evidence="2 6" id="KW-0101">Branched-chain amino acid catabolism</keyword>
<feature type="domain" description="3-hydroxyisobutyrate dehydrogenase-like NAD-binding" evidence="8">
    <location>
        <begin position="180"/>
        <end position="307"/>
    </location>
</feature>
<dbReference type="InterPro" id="IPR015815">
    <property type="entry name" value="HIBADH-related"/>
</dbReference>
<name>W9H5Z8_9PROT</name>
<dbReference type="UniPathway" id="UPA00362"/>
<keyword evidence="3 6" id="KW-0560">Oxidoreductase</keyword>
<dbReference type="OrthoDB" id="9812907at2"/>
<dbReference type="PIRSF" id="PIRSF000103">
    <property type="entry name" value="HIBADH"/>
    <property type="match status" value="1"/>
</dbReference>
<dbReference type="PANTHER" id="PTHR22981:SF7">
    <property type="entry name" value="3-HYDROXYISOBUTYRATE DEHYDROGENASE, MITOCHONDRIAL"/>
    <property type="match status" value="1"/>
</dbReference>
<dbReference type="EC" id="1.1.1.31" evidence="6"/>
<dbReference type="GO" id="GO:0051287">
    <property type="term" value="F:NAD binding"/>
    <property type="evidence" value="ECO:0007669"/>
    <property type="project" value="InterPro"/>
</dbReference>
<dbReference type="InterPro" id="IPR006115">
    <property type="entry name" value="6PGDH_NADP-bd"/>
</dbReference>
<dbReference type="Pfam" id="PF14833">
    <property type="entry name" value="NAD_binding_11"/>
    <property type="match status" value="1"/>
</dbReference>